<feature type="region of interest" description="Disordered" evidence="1">
    <location>
        <begin position="1"/>
        <end position="48"/>
    </location>
</feature>
<evidence type="ECO:0000313" key="2">
    <source>
        <dbReference type="EMBL" id="CDC76143.1"/>
    </source>
</evidence>
<comment type="caution">
    <text evidence="2">The sequence shown here is derived from an EMBL/GenBank/DDBJ whole genome shotgun (WGS) entry which is preliminary data.</text>
</comment>
<sequence length="48" mass="5035">MEPDLLSEGQDSIIGLTSTSISPPPTAQRAVAIRSPANRLPSRYGSVP</sequence>
<dbReference type="STRING" id="1263015.BN580_02076"/>
<evidence type="ECO:0000256" key="1">
    <source>
        <dbReference type="SAM" id="MobiDB-lite"/>
    </source>
</evidence>
<protein>
    <submittedName>
        <fullName evidence="2">Uncharacterized protein</fullName>
    </submittedName>
</protein>
<dbReference type="EMBL" id="CBFW010000344">
    <property type="protein sequence ID" value="CDC76143.1"/>
    <property type="molecule type" value="Genomic_DNA"/>
</dbReference>
<accession>R6TRS9</accession>
<dbReference type="AlphaFoldDB" id="R6TRS9"/>
<evidence type="ECO:0000313" key="3">
    <source>
        <dbReference type="Proteomes" id="UP000017938"/>
    </source>
</evidence>
<name>R6TRS9_9BACT</name>
<proteinExistence type="predicted"/>
<gene>
    <name evidence="2" type="ORF">BN580_02076</name>
</gene>
<organism evidence="2 3">
    <name type="scientific">Candidatus Colimorpha enterica</name>
    <dbReference type="NCBI Taxonomy" id="3083063"/>
    <lineage>
        <taxon>Bacteria</taxon>
        <taxon>Pseudomonadati</taxon>
        <taxon>Bacteroidota</taxon>
        <taxon>Bacteroidia</taxon>
        <taxon>Bacteroidales</taxon>
        <taxon>Candidatus Colimorpha</taxon>
    </lineage>
</organism>
<dbReference type="Proteomes" id="UP000017938">
    <property type="component" value="Unassembled WGS sequence"/>
</dbReference>
<reference evidence="2" key="1">
    <citation type="submission" date="2012-11" db="EMBL/GenBank/DDBJ databases">
        <title>Dependencies among metagenomic species, viruses, plasmids and units of genetic variation.</title>
        <authorList>
            <person name="Nielsen H.B."/>
            <person name="Almeida M."/>
            <person name="Juncker A.S."/>
            <person name="Rasmussen S."/>
            <person name="Li J."/>
            <person name="Sunagawa S."/>
            <person name="Plichta D."/>
            <person name="Gautier L."/>
            <person name="Le Chatelier E."/>
            <person name="Peletier E."/>
            <person name="Bonde I."/>
            <person name="Nielsen T."/>
            <person name="Manichanh C."/>
            <person name="Arumugam M."/>
            <person name="Batto J."/>
            <person name="Santos M.B.Q.D."/>
            <person name="Blom N."/>
            <person name="Borruel N."/>
            <person name="Burgdorf K.S."/>
            <person name="Boumezbeur F."/>
            <person name="Casellas F."/>
            <person name="Dore J."/>
            <person name="Guarner F."/>
            <person name="Hansen T."/>
            <person name="Hildebrand F."/>
            <person name="Kaas R.S."/>
            <person name="Kennedy S."/>
            <person name="Kristiansen K."/>
            <person name="Kultima J.R."/>
            <person name="Leonard P."/>
            <person name="Levenez F."/>
            <person name="Lund O."/>
            <person name="Moumen B."/>
            <person name="Le Paslier D."/>
            <person name="Pons N."/>
            <person name="Pedersen O."/>
            <person name="Prifti E."/>
            <person name="Qin J."/>
            <person name="Raes J."/>
            <person name="Tap J."/>
            <person name="Tims S."/>
            <person name="Ussery D.W."/>
            <person name="Yamada T."/>
            <person name="MetaHit consortium"/>
            <person name="Renault P."/>
            <person name="Sicheritz-Ponten T."/>
            <person name="Bork P."/>
            <person name="Wang J."/>
            <person name="Brunak S."/>
            <person name="Ehrlich S.D."/>
        </authorList>
    </citation>
    <scope>NUCLEOTIDE SEQUENCE [LARGE SCALE GENOMIC DNA]</scope>
</reference>